<dbReference type="EMBL" id="SNWQ01000018">
    <property type="protein sequence ID" value="TDO43263.1"/>
    <property type="molecule type" value="Genomic_DNA"/>
</dbReference>
<proteinExistence type="predicted"/>
<name>A0A4R6K1X2_9ACTN</name>
<organism evidence="1 2">
    <name type="scientific">Kribbella caucasensis</name>
    <dbReference type="NCBI Taxonomy" id="2512215"/>
    <lineage>
        <taxon>Bacteria</taxon>
        <taxon>Bacillati</taxon>
        <taxon>Actinomycetota</taxon>
        <taxon>Actinomycetes</taxon>
        <taxon>Propionibacteriales</taxon>
        <taxon>Kribbellaceae</taxon>
        <taxon>Kribbella</taxon>
    </lineage>
</organism>
<reference evidence="1 2" key="1">
    <citation type="submission" date="2019-03" db="EMBL/GenBank/DDBJ databases">
        <title>Genomic Encyclopedia of Type Strains, Phase III (KMG-III): the genomes of soil and plant-associated and newly described type strains.</title>
        <authorList>
            <person name="Whitman W."/>
        </authorList>
    </citation>
    <scope>NUCLEOTIDE SEQUENCE [LARGE SCALE GENOMIC DNA]</scope>
    <source>
        <strain evidence="1 2">VKM Ac-2527</strain>
    </source>
</reference>
<evidence type="ECO:0000313" key="2">
    <source>
        <dbReference type="Proteomes" id="UP000295388"/>
    </source>
</evidence>
<dbReference type="RefSeq" id="WP_133803696.1">
    <property type="nucleotide sequence ID" value="NZ_SNWQ01000018.1"/>
</dbReference>
<protein>
    <submittedName>
        <fullName evidence="1">Uncharacterized protein</fullName>
    </submittedName>
</protein>
<keyword evidence="2" id="KW-1185">Reference proteome</keyword>
<sequence length="181" mass="21630">MRLLLPRLLAQRRPLARRLRSLTRLVGVRPWRLLPPIRRLLLTKLLPLPRLLRLPVLELLRLASMLCPRRRELLRVLSVRLLRCWRTLILIGSCETLRRHGWLLRRLLLARVLLARWLLLRGPLRLGRERRPLLGLLPLARLLLRRPFLLLRLLLRRPNLLRPPRVRLVVVCLSRGRLARE</sequence>
<dbReference type="Proteomes" id="UP000295388">
    <property type="component" value="Unassembled WGS sequence"/>
</dbReference>
<evidence type="ECO:0000313" key="1">
    <source>
        <dbReference type="EMBL" id="TDO43263.1"/>
    </source>
</evidence>
<comment type="caution">
    <text evidence="1">The sequence shown here is derived from an EMBL/GenBank/DDBJ whole genome shotgun (WGS) entry which is preliminary data.</text>
</comment>
<gene>
    <name evidence="1" type="ORF">EV643_1184</name>
</gene>
<dbReference type="AlphaFoldDB" id="A0A4R6K1X2"/>
<accession>A0A4R6K1X2</accession>